<feature type="transmembrane region" description="Helical" evidence="2">
    <location>
        <begin position="78"/>
        <end position="97"/>
    </location>
</feature>
<feature type="domain" description="Transglutaminase-like" evidence="3">
    <location>
        <begin position="539"/>
        <end position="626"/>
    </location>
</feature>
<feature type="transmembrane region" description="Helical" evidence="2">
    <location>
        <begin position="164"/>
        <end position="184"/>
    </location>
</feature>
<organism evidence="4 5">
    <name type="scientific">Leucobacter viscericola</name>
    <dbReference type="NCBI Taxonomy" id="2714935"/>
    <lineage>
        <taxon>Bacteria</taxon>
        <taxon>Bacillati</taxon>
        <taxon>Actinomycetota</taxon>
        <taxon>Actinomycetes</taxon>
        <taxon>Micrococcales</taxon>
        <taxon>Microbacteriaceae</taxon>
        <taxon>Leucobacter</taxon>
    </lineage>
</organism>
<feature type="region of interest" description="Disordered" evidence="1">
    <location>
        <begin position="626"/>
        <end position="678"/>
    </location>
</feature>
<feature type="transmembrane region" description="Helical" evidence="2">
    <location>
        <begin position="683"/>
        <end position="711"/>
    </location>
</feature>
<dbReference type="InterPro" id="IPR002931">
    <property type="entry name" value="Transglutaminase-like"/>
</dbReference>
<feature type="transmembrane region" description="Helical" evidence="2">
    <location>
        <begin position="204"/>
        <end position="225"/>
    </location>
</feature>
<evidence type="ECO:0000313" key="4">
    <source>
        <dbReference type="EMBL" id="QIK63045.1"/>
    </source>
</evidence>
<keyword evidence="5" id="KW-1185">Reference proteome</keyword>
<name>A0A6G7XEQ5_9MICO</name>
<feature type="transmembrane region" description="Helical" evidence="2">
    <location>
        <begin position="136"/>
        <end position="157"/>
    </location>
</feature>
<keyword evidence="2" id="KW-1133">Transmembrane helix</keyword>
<feature type="transmembrane region" description="Helical" evidence="2">
    <location>
        <begin position="53"/>
        <end position="71"/>
    </location>
</feature>
<feature type="compositionally biased region" description="Polar residues" evidence="1">
    <location>
        <begin position="665"/>
        <end position="678"/>
    </location>
</feature>
<protein>
    <recommendedName>
        <fullName evidence="3">Transglutaminase-like domain-containing protein</fullName>
    </recommendedName>
</protein>
<evidence type="ECO:0000256" key="2">
    <source>
        <dbReference type="SAM" id="Phobius"/>
    </source>
</evidence>
<dbReference type="InterPro" id="IPR038765">
    <property type="entry name" value="Papain-like_cys_pep_sf"/>
</dbReference>
<reference evidence="4 5" key="1">
    <citation type="submission" date="2020-03" db="EMBL/GenBank/DDBJ databases">
        <title>Leucobacter sp. nov., isolated from beetles.</title>
        <authorList>
            <person name="Hyun D.-W."/>
            <person name="Bae J.-W."/>
        </authorList>
    </citation>
    <scope>NUCLEOTIDE SEQUENCE [LARGE SCALE GENOMIC DNA]</scope>
    <source>
        <strain evidence="4 5">HDW9C</strain>
    </source>
</reference>
<dbReference type="Pfam" id="PF01841">
    <property type="entry name" value="Transglut_core"/>
    <property type="match status" value="1"/>
</dbReference>
<dbReference type="KEGG" id="lvi:G7068_07420"/>
<dbReference type="AlphaFoldDB" id="A0A6G7XEQ5"/>
<feature type="transmembrane region" description="Helical" evidence="2">
    <location>
        <begin position="260"/>
        <end position="280"/>
    </location>
</feature>
<dbReference type="Proteomes" id="UP000502677">
    <property type="component" value="Chromosome"/>
</dbReference>
<evidence type="ECO:0000259" key="3">
    <source>
        <dbReference type="Pfam" id="PF01841"/>
    </source>
</evidence>
<evidence type="ECO:0000313" key="5">
    <source>
        <dbReference type="Proteomes" id="UP000502677"/>
    </source>
</evidence>
<keyword evidence="2" id="KW-0472">Membrane</keyword>
<feature type="region of interest" description="Disordered" evidence="1">
    <location>
        <begin position="829"/>
        <end position="850"/>
    </location>
</feature>
<proteinExistence type="predicted"/>
<dbReference type="SUPFAM" id="SSF54001">
    <property type="entry name" value="Cysteine proteinases"/>
    <property type="match status" value="1"/>
</dbReference>
<dbReference type="RefSeq" id="WP_166290698.1">
    <property type="nucleotide sequence ID" value="NZ_CP049863.1"/>
</dbReference>
<keyword evidence="2" id="KW-0812">Transmembrane</keyword>
<dbReference type="EMBL" id="CP049863">
    <property type="protein sequence ID" value="QIK63045.1"/>
    <property type="molecule type" value="Genomic_DNA"/>
</dbReference>
<evidence type="ECO:0000256" key="1">
    <source>
        <dbReference type="SAM" id="MobiDB-lite"/>
    </source>
</evidence>
<sequence>MSAARTRASQRRGSRGRATRVPAGLTLGAALLSLATVVLGGLAAEPIYLTDQLWWVVGGSGVITFCVVWAGKRFRWGSLTVVALIVAFLVSVVPLAVPSALGGGPREILRGVGDSLAAVALGWKQLLTLTLPVGSYQTVLVPLFVTTLVSVAAIVALTLKGGRWAPFAAAPVLLPVLFGAVFGSSNVSEPTALGPLTIPAPRELALWLVACCVCAIWVAWSSGIARRASLRLGREAWADMPSGPLPGAGSVRRNAIARGLVGALLVGIALFAGVALVPVLDGGTRSVARDAIDPEIVVREQTSPLASYRVWKRDALLAAPIFEVSSSGKLPSRLRIAVLDHYDGVDFTVGDTATAGRFTRFPSGEPLADSSRVSVKIDDGYSGIWVPLAMPLAGPPAFGGKRAGALADSFYVNRELQGAVAVPTAAGLRPGDSYTADMAVSADAKLGADPAHPDPLIDLESTPELDHWLRAQQLPSDGQGLTEAIKRLRDRGYLSHSLSDEDGEGEWVRALASEYNTSFMTSPGGHSIARIEQVFKQLNDQETAAGDRPSESMLVAGIGDDEQFATAAALIARAMGFDSRVVLGVRLGGDKAGVPGIPACKAECTGDNVAAWVEVRGADGVWAPLDVTPQVETPPSTLEEGELLPEFPTVPEERDATESDPPVGTSDSDTTNSDNKNTEGLSALWPVLRVVGLSLAALALLALLVLFIPVVKRARSRYRRGAAAAEVQALGAWNELLDTYADSGVRVSQIGTRREIMASLGVDSGDWISWTVDRAVYAPEGIAPETAQQLWQVIDGEIDSRLSGLSFWRRLGMRYSLASFGVQLRGRRGSKRALESTPNSSQAKPMEMQR</sequence>
<accession>A0A6G7XEQ5</accession>
<gene>
    <name evidence="4" type="ORF">G7068_07420</name>
</gene>